<evidence type="ECO:0000313" key="1">
    <source>
        <dbReference type="EMBL" id="GLB45380.1"/>
    </source>
</evidence>
<protein>
    <submittedName>
        <fullName evidence="1">Uncharacterized protein</fullName>
    </submittedName>
</protein>
<name>A0A9P3Q0H6_LYOSH</name>
<dbReference type="EMBL" id="BRPK01000022">
    <property type="protein sequence ID" value="GLB45380.1"/>
    <property type="molecule type" value="Genomic_DNA"/>
</dbReference>
<comment type="caution">
    <text evidence="1">The sequence shown here is derived from an EMBL/GenBank/DDBJ whole genome shotgun (WGS) entry which is preliminary data.</text>
</comment>
<gene>
    <name evidence="1" type="ORF">LshimejAT787_2200430</name>
</gene>
<reference evidence="1" key="1">
    <citation type="submission" date="2022-07" db="EMBL/GenBank/DDBJ databases">
        <title>The genome of Lyophyllum shimeji provides insight into the initial evolution of ectomycorrhizal fungal genome.</title>
        <authorList>
            <person name="Kobayashi Y."/>
            <person name="Shibata T."/>
            <person name="Hirakawa H."/>
            <person name="Shigenobu S."/>
            <person name="Nishiyama T."/>
            <person name="Yamada A."/>
            <person name="Hasebe M."/>
            <person name="Kawaguchi M."/>
        </authorList>
    </citation>
    <scope>NUCLEOTIDE SEQUENCE</scope>
    <source>
        <strain evidence="1">AT787</strain>
    </source>
</reference>
<evidence type="ECO:0000313" key="2">
    <source>
        <dbReference type="Proteomes" id="UP001063166"/>
    </source>
</evidence>
<organism evidence="1 2">
    <name type="scientific">Lyophyllum shimeji</name>
    <name type="common">Hon-shimeji</name>
    <name type="synonym">Tricholoma shimeji</name>
    <dbReference type="NCBI Taxonomy" id="47721"/>
    <lineage>
        <taxon>Eukaryota</taxon>
        <taxon>Fungi</taxon>
        <taxon>Dikarya</taxon>
        <taxon>Basidiomycota</taxon>
        <taxon>Agaricomycotina</taxon>
        <taxon>Agaricomycetes</taxon>
        <taxon>Agaricomycetidae</taxon>
        <taxon>Agaricales</taxon>
        <taxon>Tricholomatineae</taxon>
        <taxon>Lyophyllaceae</taxon>
        <taxon>Lyophyllum</taxon>
    </lineage>
</organism>
<sequence length="407" mass="45948">MESELSIYTLRSYKGMPKDAESGESREGDLLTFTPPSVDDESVLCVLQLIQRQPLVLLHWIPSPFHEVLGLPPRNPAVQNLLDLLFDMPINKFGGWQVLRCGVSRYVRRQLGNMEYWVDLPFGWEFQSIGALSNLCDDFKWPKSSVFELLGRSIRLQVFAFKPDLVSWAEVSAFKGCNCLLPQLLHTLCELLCSFDCCPPFRLEALAWMASPIEIKGGVTATPTSRFAGNLRRCGVETLVLISRRPKSFQTRSRNRRAIPSDETEVYVGARRTIFVNRSTITRIASNPALRQSSERDVVVIRFVDQGEVIVGELQRPAGLAAVQLARCHEVLKVLVIREDFDWVSGSNQFRSVSFKDWDRKATGRQMPCCLCMSVAPVAYPELSASTRPKVFEGLLFLSPHDHGVWP</sequence>
<accession>A0A9P3Q0H6</accession>
<keyword evidence="2" id="KW-1185">Reference proteome</keyword>
<proteinExistence type="predicted"/>
<dbReference type="Proteomes" id="UP001063166">
    <property type="component" value="Unassembled WGS sequence"/>
</dbReference>
<dbReference type="AlphaFoldDB" id="A0A9P3Q0H6"/>